<dbReference type="Proteomes" id="UP001378960">
    <property type="component" value="Unassembled WGS sequence"/>
</dbReference>
<keyword evidence="8" id="KW-1185">Reference proteome</keyword>
<accession>A0AAV5R5N9</accession>
<keyword evidence="4" id="KW-0808">Transferase</keyword>
<dbReference type="GO" id="GO:0030170">
    <property type="term" value="F:pyridoxal phosphate binding"/>
    <property type="evidence" value="ECO:0007669"/>
    <property type="project" value="InterPro"/>
</dbReference>
<comment type="cofactor">
    <cofactor evidence="1">
        <name>pyridoxal 5'-phosphate</name>
        <dbReference type="ChEBI" id="CHEBI:597326"/>
    </cofactor>
</comment>
<name>A0AAV5R5N9_PICKL</name>
<keyword evidence="5" id="KW-0663">Pyridoxal phosphate</keyword>
<dbReference type="InterPro" id="IPR015424">
    <property type="entry name" value="PyrdxlP-dep_Trfase"/>
</dbReference>
<evidence type="ECO:0000313" key="8">
    <source>
        <dbReference type="Proteomes" id="UP001378960"/>
    </source>
</evidence>
<dbReference type="GO" id="GO:0009074">
    <property type="term" value="P:aromatic amino acid family catabolic process"/>
    <property type="evidence" value="ECO:0007669"/>
    <property type="project" value="TreeGrafter"/>
</dbReference>
<comment type="caution">
    <text evidence="7">The sequence shown here is derived from an EMBL/GenBank/DDBJ whole genome shotgun (WGS) entry which is preliminary data.</text>
</comment>
<dbReference type="CDD" id="cd00609">
    <property type="entry name" value="AAT_like"/>
    <property type="match status" value="1"/>
</dbReference>
<dbReference type="GO" id="GO:0019878">
    <property type="term" value="P:lysine biosynthetic process via aminoadipic acid"/>
    <property type="evidence" value="ECO:0007669"/>
    <property type="project" value="TreeGrafter"/>
</dbReference>
<evidence type="ECO:0000256" key="2">
    <source>
        <dbReference type="ARBA" id="ARBA00007441"/>
    </source>
</evidence>
<dbReference type="SUPFAM" id="SSF53383">
    <property type="entry name" value="PLP-dependent transferases"/>
    <property type="match status" value="1"/>
</dbReference>
<dbReference type="InterPro" id="IPR015421">
    <property type="entry name" value="PyrdxlP-dep_Trfase_major"/>
</dbReference>
<dbReference type="AlphaFoldDB" id="A0AAV5R5N9"/>
<evidence type="ECO:0000313" key="7">
    <source>
        <dbReference type="EMBL" id="GMM46523.1"/>
    </source>
</evidence>
<dbReference type="Gene3D" id="3.40.640.10">
    <property type="entry name" value="Type I PLP-dependent aspartate aminotransferase-like (Major domain)"/>
    <property type="match status" value="1"/>
</dbReference>
<dbReference type="EMBL" id="BTGB01000003">
    <property type="protein sequence ID" value="GMM46523.1"/>
    <property type="molecule type" value="Genomic_DNA"/>
</dbReference>
<protein>
    <recommendedName>
        <fullName evidence="6">Aminotransferase class I/classII large domain-containing protein</fullName>
    </recommendedName>
</protein>
<dbReference type="InterPro" id="IPR004839">
    <property type="entry name" value="Aminotransferase_I/II_large"/>
</dbReference>
<dbReference type="GO" id="GO:0006571">
    <property type="term" value="P:tyrosine biosynthetic process"/>
    <property type="evidence" value="ECO:0007669"/>
    <property type="project" value="TreeGrafter"/>
</dbReference>
<dbReference type="Pfam" id="PF00155">
    <property type="entry name" value="Aminotran_1_2"/>
    <property type="match status" value="1"/>
</dbReference>
<evidence type="ECO:0000256" key="1">
    <source>
        <dbReference type="ARBA" id="ARBA00001933"/>
    </source>
</evidence>
<evidence type="ECO:0000259" key="6">
    <source>
        <dbReference type="Pfam" id="PF00155"/>
    </source>
</evidence>
<evidence type="ECO:0000256" key="5">
    <source>
        <dbReference type="ARBA" id="ARBA00022898"/>
    </source>
</evidence>
<dbReference type="GO" id="GO:0047536">
    <property type="term" value="F:2-aminoadipate transaminase activity"/>
    <property type="evidence" value="ECO:0007669"/>
    <property type="project" value="TreeGrafter"/>
</dbReference>
<dbReference type="PANTHER" id="PTHR42790">
    <property type="entry name" value="AMINOTRANSFERASE"/>
    <property type="match status" value="1"/>
</dbReference>
<dbReference type="GO" id="GO:0008793">
    <property type="term" value="F:aromatic-amino-acid transaminase activity"/>
    <property type="evidence" value="ECO:0007669"/>
    <property type="project" value="TreeGrafter"/>
</dbReference>
<gene>
    <name evidence="7" type="ORF">DAPK24_030980</name>
</gene>
<dbReference type="InterPro" id="IPR050859">
    <property type="entry name" value="Class-I_PLP-dep_aminotransf"/>
</dbReference>
<organism evidence="7 8">
    <name type="scientific">Pichia kluyveri</name>
    <name type="common">Yeast</name>
    <dbReference type="NCBI Taxonomy" id="36015"/>
    <lineage>
        <taxon>Eukaryota</taxon>
        <taxon>Fungi</taxon>
        <taxon>Dikarya</taxon>
        <taxon>Ascomycota</taxon>
        <taxon>Saccharomycotina</taxon>
        <taxon>Pichiomycetes</taxon>
        <taxon>Pichiales</taxon>
        <taxon>Pichiaceae</taxon>
        <taxon>Pichia</taxon>
    </lineage>
</organism>
<sequence>MTEDFPLLPLVSDRCKNRNPVYFWQDVPIVENEHKDPIQLVGGLPNYKFFPVTGANVQLREEPFKDGNDDLLFQIKDVSTRDDEVDIKNSFQYSDQNGQIELRNQIKEFVKRVVKPVSNDWDIVCTLGGLDGIMKCFDIFINPGDTVLIEEFTFTPVLNNLVEFGGIPIPIKLNNLIKDHKIDYVDELENMLNNWESIHPNLSKPKMLYTIPNGHNPLGLAQSLDHKKRIYQLAELHNLIILEDEPYSYLNFTKYDETPNYNLTNDEFINSLNPSFTTMDTTGRVIRVETFSKIYAPGLRLGYMVINKALINLFTKSGELLTRAPSGFSQIFVNNTIIKLGGIEGWIQWITKVRNEYLKRKNHFINSLMKTKAYKEGYLTPIDPNCGMFVSIIINIEKSNEFNGINYNQLMDKFYINSAQIGVLAVLGRNMSVKSEFSTERSNFIRTAISFVDDVSILDLAAQRLSDATCKLFE</sequence>
<keyword evidence="3" id="KW-0032">Aminotransferase</keyword>
<reference evidence="7 8" key="1">
    <citation type="journal article" date="2023" name="Elife">
        <title>Identification of key yeast species and microbe-microbe interactions impacting larval growth of Drosophila in the wild.</title>
        <authorList>
            <person name="Mure A."/>
            <person name="Sugiura Y."/>
            <person name="Maeda R."/>
            <person name="Honda K."/>
            <person name="Sakurai N."/>
            <person name="Takahashi Y."/>
            <person name="Watada M."/>
            <person name="Katoh T."/>
            <person name="Gotoh A."/>
            <person name="Gotoh Y."/>
            <person name="Taniguchi I."/>
            <person name="Nakamura K."/>
            <person name="Hayashi T."/>
            <person name="Katayama T."/>
            <person name="Uemura T."/>
            <person name="Hattori Y."/>
        </authorList>
    </citation>
    <scope>NUCLEOTIDE SEQUENCE [LARGE SCALE GENOMIC DNA]</scope>
    <source>
        <strain evidence="7 8">PK-24</strain>
    </source>
</reference>
<proteinExistence type="inferred from homology"/>
<comment type="similarity">
    <text evidence="2">Belongs to the class-I pyridoxal-phosphate-dependent aminotransferase family.</text>
</comment>
<evidence type="ECO:0000256" key="4">
    <source>
        <dbReference type="ARBA" id="ARBA00022679"/>
    </source>
</evidence>
<feature type="domain" description="Aminotransferase class I/classII large" evidence="6">
    <location>
        <begin position="84"/>
        <end position="402"/>
    </location>
</feature>
<dbReference type="PANTHER" id="PTHR42790:SF2">
    <property type="entry name" value="AROMATIC AMINO ACID AMINOTRANSFERASE 2"/>
    <property type="match status" value="1"/>
</dbReference>
<evidence type="ECO:0000256" key="3">
    <source>
        <dbReference type="ARBA" id="ARBA00022576"/>
    </source>
</evidence>